<keyword evidence="2" id="KW-1185">Reference proteome</keyword>
<dbReference type="AlphaFoldDB" id="A0AAD1REB1"/>
<dbReference type="Proteomes" id="UP001295444">
    <property type="component" value="Chromosome 02"/>
</dbReference>
<evidence type="ECO:0000313" key="2">
    <source>
        <dbReference type="Proteomes" id="UP001295444"/>
    </source>
</evidence>
<reference evidence="1" key="1">
    <citation type="submission" date="2022-03" db="EMBL/GenBank/DDBJ databases">
        <authorList>
            <person name="Alioto T."/>
            <person name="Alioto T."/>
            <person name="Gomez Garrido J."/>
        </authorList>
    </citation>
    <scope>NUCLEOTIDE SEQUENCE</scope>
</reference>
<proteinExistence type="predicted"/>
<evidence type="ECO:0000313" key="1">
    <source>
        <dbReference type="EMBL" id="CAH2250888.1"/>
    </source>
</evidence>
<name>A0AAD1REB1_PELCU</name>
<protein>
    <submittedName>
        <fullName evidence="1">Uncharacterized protein</fullName>
    </submittedName>
</protein>
<organism evidence="1 2">
    <name type="scientific">Pelobates cultripes</name>
    <name type="common">Western spadefoot toad</name>
    <dbReference type="NCBI Taxonomy" id="61616"/>
    <lineage>
        <taxon>Eukaryota</taxon>
        <taxon>Metazoa</taxon>
        <taxon>Chordata</taxon>
        <taxon>Craniata</taxon>
        <taxon>Vertebrata</taxon>
        <taxon>Euteleostomi</taxon>
        <taxon>Amphibia</taxon>
        <taxon>Batrachia</taxon>
        <taxon>Anura</taxon>
        <taxon>Pelobatoidea</taxon>
        <taxon>Pelobatidae</taxon>
        <taxon>Pelobates</taxon>
    </lineage>
</organism>
<dbReference type="EMBL" id="OW240913">
    <property type="protein sequence ID" value="CAH2250888.1"/>
    <property type="molecule type" value="Genomic_DNA"/>
</dbReference>
<sequence length="190" mass="21446">MAVLHKKVADTPVQEPGYLPKAAKPVKWGKPFARLSEDQAEHAWFTDGSAKYVVNTRQWNAASFNLNTKDTDYNRNRKNKWTGYLVAHMAVTPVHDTCRGSLGKRSLGTNIGNVFYVDAYCNTDLLDLFNSIADEQAKIAEASMENPNSLLGLANWAHQKCVHLGEIATHRWEQQRDILVPLDLIKIVIW</sequence>
<gene>
    <name evidence="1" type="ORF">PECUL_23A042459</name>
</gene>
<accession>A0AAD1REB1</accession>